<keyword evidence="2" id="KW-0805">Transcription regulation</keyword>
<comment type="function">
    <text evidence="5">May be an activator protein for the gylABX operon.</text>
</comment>
<accession>A0A109QXJ2</accession>
<organism evidence="9 10">
    <name type="scientific">Microterricola viridarii</name>
    <dbReference type="NCBI Taxonomy" id="412690"/>
    <lineage>
        <taxon>Bacteria</taxon>
        <taxon>Bacillati</taxon>
        <taxon>Actinomycetota</taxon>
        <taxon>Actinomycetes</taxon>
        <taxon>Micrococcales</taxon>
        <taxon>Microbacteriaceae</taxon>
        <taxon>Microterricola</taxon>
    </lineage>
</organism>
<dbReference type="InterPro" id="IPR014757">
    <property type="entry name" value="Tscrpt_reg_IclR_C"/>
</dbReference>
<dbReference type="KEGG" id="mvd:AWU67_15785"/>
<dbReference type="InterPro" id="IPR036390">
    <property type="entry name" value="WH_DNA-bd_sf"/>
</dbReference>
<keyword evidence="10" id="KW-1185">Reference proteome</keyword>
<dbReference type="RefSeq" id="WP_067231273.1">
    <property type="nucleotide sequence ID" value="NZ_CP014145.1"/>
</dbReference>
<dbReference type="GO" id="GO:0006071">
    <property type="term" value="P:glycerol metabolic process"/>
    <property type="evidence" value="ECO:0007669"/>
    <property type="project" value="UniProtKB-KW"/>
</dbReference>
<keyword evidence="1" id="KW-0319">Glycerol metabolism</keyword>
<dbReference type="GO" id="GO:0045893">
    <property type="term" value="P:positive regulation of DNA-templated transcription"/>
    <property type="evidence" value="ECO:0007669"/>
    <property type="project" value="InterPro"/>
</dbReference>
<reference evidence="10" key="2">
    <citation type="submission" date="2016-01" db="EMBL/GenBank/DDBJ databases">
        <title>First complete genome sequence of a species in the genus Microterricola, an extremophilic cold active enzyme producing strain ERGS5:02 isolated from Sikkim Himalaya.</title>
        <authorList>
            <person name="Kumar R."/>
            <person name="Singh D."/>
            <person name="Swarnkar M.K."/>
        </authorList>
    </citation>
    <scope>NUCLEOTIDE SEQUENCE [LARGE SCALE GENOMIC DNA]</scope>
    <source>
        <strain evidence="10">ERGS5:02</strain>
    </source>
</reference>
<dbReference type="PANTHER" id="PTHR30136:SF34">
    <property type="entry name" value="TRANSCRIPTIONAL REGULATOR"/>
    <property type="match status" value="1"/>
</dbReference>
<sequence>METKPSSDYVQSLARGLAVIGAFDAENPELTLSDVAARTELTRATARRFLLTLAELGYVRADGRVFSLTPKVLELGYSYLSALGLPELLQPFLAELSHELGESTSAAILDGADIVYVARVQAKRIMRVGITIGTRFPAARTSMGRVLLAGLPEAELDGLLAALTDADAPDAERVGAGALRAAIAEVRAQGWCLVDQELEAGLRSIAAPVRAADGRVLAAINVSTSVTTVSLEQLTGRYKDALLEVAGRASAAAGHAAFRSH</sequence>
<reference evidence="9 10" key="1">
    <citation type="journal article" date="2016" name="J. Biotechnol.">
        <title>First complete genome sequence of a species in the genus Microterricola, an extremophilic cold active enzyme producing bacterial strain ERGS5:02 isolated from Sikkim Himalaya.</title>
        <authorList>
            <person name="Himanshu"/>
            <person name="Swarnkar M.K."/>
            <person name="Singh D."/>
            <person name="Kumar R."/>
        </authorList>
    </citation>
    <scope>NUCLEOTIDE SEQUENCE [LARGE SCALE GENOMIC DNA]</scope>
    <source>
        <strain evidence="9 10">ERGS5:02</strain>
    </source>
</reference>
<evidence type="ECO:0000259" key="8">
    <source>
        <dbReference type="PROSITE" id="PS51078"/>
    </source>
</evidence>
<dbReference type="Proteomes" id="UP000058305">
    <property type="component" value="Chromosome"/>
</dbReference>
<dbReference type="AlphaFoldDB" id="A0A109QXJ2"/>
<evidence type="ECO:0000313" key="9">
    <source>
        <dbReference type="EMBL" id="AMB60079.1"/>
    </source>
</evidence>
<dbReference type="GO" id="GO:0045892">
    <property type="term" value="P:negative regulation of DNA-templated transcription"/>
    <property type="evidence" value="ECO:0007669"/>
    <property type="project" value="TreeGrafter"/>
</dbReference>
<protein>
    <recommendedName>
        <fullName evidence="6">Glycerol operon regulatory protein</fullName>
    </recommendedName>
</protein>
<dbReference type="SMART" id="SM00346">
    <property type="entry name" value="HTH_ICLR"/>
    <property type="match status" value="1"/>
</dbReference>
<feature type="domain" description="IclR-ED" evidence="8">
    <location>
        <begin position="71"/>
        <end position="255"/>
    </location>
</feature>
<dbReference type="InterPro" id="IPR029016">
    <property type="entry name" value="GAF-like_dom_sf"/>
</dbReference>
<evidence type="ECO:0000256" key="3">
    <source>
        <dbReference type="ARBA" id="ARBA00023125"/>
    </source>
</evidence>
<dbReference type="InterPro" id="IPR005471">
    <property type="entry name" value="Tscrpt_reg_IclR_N"/>
</dbReference>
<gene>
    <name evidence="9" type="ORF">AWU67_15785</name>
</gene>
<dbReference type="InterPro" id="IPR050707">
    <property type="entry name" value="HTH_MetabolicPath_Reg"/>
</dbReference>
<dbReference type="NCBIfam" id="TIGR02431">
    <property type="entry name" value="pcaR_pcaU"/>
    <property type="match status" value="1"/>
</dbReference>
<evidence type="ECO:0000256" key="4">
    <source>
        <dbReference type="ARBA" id="ARBA00023163"/>
    </source>
</evidence>
<keyword evidence="4" id="KW-0804">Transcription</keyword>
<dbReference type="SUPFAM" id="SSF55781">
    <property type="entry name" value="GAF domain-like"/>
    <property type="match status" value="1"/>
</dbReference>
<dbReference type="GO" id="GO:0003700">
    <property type="term" value="F:DNA-binding transcription factor activity"/>
    <property type="evidence" value="ECO:0007669"/>
    <property type="project" value="TreeGrafter"/>
</dbReference>
<dbReference type="GO" id="GO:0003677">
    <property type="term" value="F:DNA binding"/>
    <property type="evidence" value="ECO:0007669"/>
    <property type="project" value="UniProtKB-KW"/>
</dbReference>
<keyword evidence="3" id="KW-0238">DNA-binding</keyword>
<evidence type="ECO:0000313" key="10">
    <source>
        <dbReference type="Proteomes" id="UP000058305"/>
    </source>
</evidence>
<dbReference type="SUPFAM" id="SSF46785">
    <property type="entry name" value="Winged helix' DNA-binding domain"/>
    <property type="match status" value="1"/>
</dbReference>
<feature type="domain" description="HTH iclR-type" evidence="7">
    <location>
        <begin position="10"/>
        <end position="70"/>
    </location>
</feature>
<evidence type="ECO:0000256" key="2">
    <source>
        <dbReference type="ARBA" id="ARBA00023015"/>
    </source>
</evidence>
<dbReference type="Gene3D" id="3.30.450.40">
    <property type="match status" value="1"/>
</dbReference>
<dbReference type="Gene3D" id="1.10.10.10">
    <property type="entry name" value="Winged helix-like DNA-binding domain superfamily/Winged helix DNA-binding domain"/>
    <property type="match status" value="1"/>
</dbReference>
<evidence type="ECO:0000256" key="6">
    <source>
        <dbReference type="ARBA" id="ARBA00070406"/>
    </source>
</evidence>
<evidence type="ECO:0000256" key="1">
    <source>
        <dbReference type="ARBA" id="ARBA00022798"/>
    </source>
</evidence>
<dbReference type="FunFam" id="1.10.10.10:FF:000056">
    <property type="entry name" value="IclR family transcriptional regulator"/>
    <property type="match status" value="1"/>
</dbReference>
<dbReference type="OrthoDB" id="9807558at2"/>
<dbReference type="GO" id="GO:0046278">
    <property type="term" value="P:3,4-dihydroxybenzoate metabolic process"/>
    <property type="evidence" value="ECO:0007669"/>
    <property type="project" value="InterPro"/>
</dbReference>
<evidence type="ECO:0000259" key="7">
    <source>
        <dbReference type="PROSITE" id="PS51077"/>
    </source>
</evidence>
<dbReference type="PROSITE" id="PS51077">
    <property type="entry name" value="HTH_ICLR"/>
    <property type="match status" value="1"/>
</dbReference>
<dbReference type="Pfam" id="PF09339">
    <property type="entry name" value="HTH_IclR"/>
    <property type="match status" value="1"/>
</dbReference>
<dbReference type="Pfam" id="PF01614">
    <property type="entry name" value="IclR_C"/>
    <property type="match status" value="1"/>
</dbReference>
<dbReference type="InterPro" id="IPR036388">
    <property type="entry name" value="WH-like_DNA-bd_sf"/>
</dbReference>
<evidence type="ECO:0000256" key="5">
    <source>
        <dbReference type="ARBA" id="ARBA00058938"/>
    </source>
</evidence>
<proteinExistence type="predicted"/>
<dbReference type="PANTHER" id="PTHR30136">
    <property type="entry name" value="HELIX-TURN-HELIX TRANSCRIPTIONAL REGULATOR, ICLR FAMILY"/>
    <property type="match status" value="1"/>
</dbReference>
<name>A0A109QXJ2_9MICO</name>
<dbReference type="PROSITE" id="PS51078">
    <property type="entry name" value="ICLR_ED"/>
    <property type="match status" value="1"/>
</dbReference>
<dbReference type="InterPro" id="IPR012794">
    <property type="entry name" value="PcaR_PcaU"/>
</dbReference>
<dbReference type="EMBL" id="CP014145">
    <property type="protein sequence ID" value="AMB60079.1"/>
    <property type="molecule type" value="Genomic_DNA"/>
</dbReference>